<sequence length="126" mass="15406">MEEDRGKIRKKRRLKRRGRLSLFNGDNIKRNEIGEFTRQDRIESSTGGGVVKREGRGKKRVANRRENWDEERRRKFKERIERLKDKKELIEEEIENGRESKRSFKDRKKKLKKRRQHGKRMMGQRG</sequence>
<dbReference type="AlphaFoldDB" id="A0A195BPU9"/>
<gene>
    <name evidence="2" type="ORF">ALC53_03030</name>
</gene>
<evidence type="ECO:0000313" key="2">
    <source>
        <dbReference type="EMBL" id="KYM88547.1"/>
    </source>
</evidence>
<keyword evidence="3" id="KW-1185">Reference proteome</keyword>
<organism evidence="2 3">
    <name type="scientific">Atta colombica</name>
    <dbReference type="NCBI Taxonomy" id="520822"/>
    <lineage>
        <taxon>Eukaryota</taxon>
        <taxon>Metazoa</taxon>
        <taxon>Ecdysozoa</taxon>
        <taxon>Arthropoda</taxon>
        <taxon>Hexapoda</taxon>
        <taxon>Insecta</taxon>
        <taxon>Pterygota</taxon>
        <taxon>Neoptera</taxon>
        <taxon>Endopterygota</taxon>
        <taxon>Hymenoptera</taxon>
        <taxon>Apocrita</taxon>
        <taxon>Aculeata</taxon>
        <taxon>Formicoidea</taxon>
        <taxon>Formicidae</taxon>
        <taxon>Myrmicinae</taxon>
        <taxon>Atta</taxon>
    </lineage>
</organism>
<feature type="compositionally biased region" description="Basic residues" evidence="1">
    <location>
        <begin position="104"/>
        <end position="126"/>
    </location>
</feature>
<reference evidence="2 3" key="1">
    <citation type="submission" date="2015-09" db="EMBL/GenBank/DDBJ databases">
        <title>Atta colombica WGS genome.</title>
        <authorList>
            <person name="Nygaard S."/>
            <person name="Hu H."/>
            <person name="Boomsma J."/>
            <person name="Zhang G."/>
        </authorList>
    </citation>
    <scope>NUCLEOTIDE SEQUENCE [LARGE SCALE GENOMIC DNA]</scope>
    <source>
        <strain evidence="2">Treedump-2</strain>
        <tissue evidence="2">Whole body</tissue>
    </source>
</reference>
<proteinExistence type="predicted"/>
<protein>
    <submittedName>
        <fullName evidence="2">Uncharacterized protein</fullName>
    </submittedName>
</protein>
<evidence type="ECO:0000313" key="3">
    <source>
        <dbReference type="Proteomes" id="UP000078540"/>
    </source>
</evidence>
<dbReference type="Proteomes" id="UP000078540">
    <property type="component" value="Unassembled WGS sequence"/>
</dbReference>
<feature type="region of interest" description="Disordered" evidence="1">
    <location>
        <begin position="91"/>
        <end position="126"/>
    </location>
</feature>
<feature type="compositionally biased region" description="Basic and acidic residues" evidence="1">
    <location>
        <begin position="91"/>
        <end position="103"/>
    </location>
</feature>
<accession>A0A195BPU9</accession>
<name>A0A195BPU9_9HYME</name>
<feature type="region of interest" description="Disordered" evidence="1">
    <location>
        <begin position="39"/>
        <end position="68"/>
    </location>
</feature>
<dbReference type="EMBL" id="KQ976424">
    <property type="protein sequence ID" value="KYM88547.1"/>
    <property type="molecule type" value="Genomic_DNA"/>
</dbReference>
<evidence type="ECO:0000256" key="1">
    <source>
        <dbReference type="SAM" id="MobiDB-lite"/>
    </source>
</evidence>